<dbReference type="PROSITE" id="PS51912">
    <property type="entry name" value="DMAP1_BIND"/>
    <property type="match status" value="1"/>
</dbReference>
<protein>
    <submittedName>
        <fullName evidence="4">DNA (Cytosine-5)-methyltransferase PliMCI-like</fullName>
    </submittedName>
</protein>
<gene>
    <name evidence="4" type="primary">LOC102808540</name>
</gene>
<feature type="compositionally biased region" description="Basic and acidic residues" evidence="1">
    <location>
        <begin position="255"/>
        <end position="268"/>
    </location>
</feature>
<sequence length="368" mass="40922">MPSKVDDSIPEEVRGRLAKLQKDYEAGSVKDKNFAEQKSELLLEFLPETLQKSLTTLKEDLKDECLTEKGYCKKVLSLLSQYLTDLPAVSTKNGLSESSQSESDSGCQSQTDQSTDQPDGDISFETPECTSQSDMSSKETSQPDEASSQLTADETSQSDMETDQPDGKANGQSMKRNKGRPKGPQLKKKKSPARGKTSDTSDVDDTSPQSSKKSKIKKDSKQPNIALMFAKTPSKRKTSEQSDEAEGGFNCAGVKSEHQHEKRMKIGDGSETFDDDEDEKKFKKDLRPKTENDEISAVAPPVRCTECRQLLDDPDLKTFPGDPDDSVDEFIMLTDPRLSLFTGDEEDVTGYEDRPQHKLTNFRCVQRL</sequence>
<feature type="region of interest" description="Disordered" evidence="1">
    <location>
        <begin position="91"/>
        <end position="298"/>
    </location>
</feature>
<name>A0ABM0MP43_SACKO</name>
<evidence type="ECO:0000313" key="3">
    <source>
        <dbReference type="Proteomes" id="UP000694865"/>
    </source>
</evidence>
<keyword evidence="3" id="KW-1185">Reference proteome</keyword>
<feature type="compositionally biased region" description="Polar residues" evidence="1">
    <location>
        <begin position="128"/>
        <end position="159"/>
    </location>
</feature>
<dbReference type="SMART" id="SM01137">
    <property type="entry name" value="DMAP_binding"/>
    <property type="match status" value="1"/>
</dbReference>
<evidence type="ECO:0000259" key="2">
    <source>
        <dbReference type="PROSITE" id="PS51912"/>
    </source>
</evidence>
<organism evidence="3 4">
    <name type="scientific">Saccoglossus kowalevskii</name>
    <name type="common">Acorn worm</name>
    <dbReference type="NCBI Taxonomy" id="10224"/>
    <lineage>
        <taxon>Eukaryota</taxon>
        <taxon>Metazoa</taxon>
        <taxon>Hemichordata</taxon>
        <taxon>Enteropneusta</taxon>
        <taxon>Harrimaniidae</taxon>
        <taxon>Saccoglossus</taxon>
    </lineage>
</organism>
<dbReference type="GeneID" id="102808540"/>
<evidence type="ECO:0000313" key="4">
    <source>
        <dbReference type="RefSeq" id="XP_006821784.1"/>
    </source>
</evidence>
<proteinExistence type="predicted"/>
<evidence type="ECO:0000256" key="1">
    <source>
        <dbReference type="SAM" id="MobiDB-lite"/>
    </source>
</evidence>
<feature type="compositionally biased region" description="Basic and acidic residues" evidence="1">
    <location>
        <begin position="279"/>
        <end position="292"/>
    </location>
</feature>
<feature type="domain" description="DMAP1-binding" evidence="2">
    <location>
        <begin position="5"/>
        <end position="107"/>
    </location>
</feature>
<feature type="compositionally biased region" description="Low complexity" evidence="1">
    <location>
        <begin position="96"/>
        <end position="121"/>
    </location>
</feature>
<reference evidence="4" key="1">
    <citation type="submission" date="2025-08" db="UniProtKB">
        <authorList>
            <consortium name="RefSeq"/>
        </authorList>
    </citation>
    <scope>IDENTIFICATION</scope>
    <source>
        <tissue evidence="4">Testes</tissue>
    </source>
</reference>
<dbReference type="RefSeq" id="XP_006821784.1">
    <property type="nucleotide sequence ID" value="XM_006821721.1"/>
</dbReference>
<dbReference type="Pfam" id="PF06464">
    <property type="entry name" value="DMAP_binding"/>
    <property type="match status" value="1"/>
</dbReference>
<accession>A0ABM0MP43</accession>
<feature type="compositionally biased region" description="Basic residues" evidence="1">
    <location>
        <begin position="175"/>
        <end position="193"/>
    </location>
</feature>
<dbReference type="InterPro" id="IPR010506">
    <property type="entry name" value="DMAP1-bd"/>
</dbReference>
<dbReference type="Proteomes" id="UP000694865">
    <property type="component" value="Unplaced"/>
</dbReference>